<dbReference type="AlphaFoldDB" id="A0A9W7BLP8"/>
<keyword evidence="1" id="KW-0812">Transmembrane</keyword>
<organism evidence="2 3">
    <name type="scientific">Triparma strigata</name>
    <dbReference type="NCBI Taxonomy" id="1606541"/>
    <lineage>
        <taxon>Eukaryota</taxon>
        <taxon>Sar</taxon>
        <taxon>Stramenopiles</taxon>
        <taxon>Ochrophyta</taxon>
        <taxon>Bolidophyceae</taxon>
        <taxon>Parmales</taxon>
        <taxon>Triparmaceae</taxon>
        <taxon>Triparma</taxon>
    </lineage>
</organism>
<feature type="transmembrane region" description="Helical" evidence="1">
    <location>
        <begin position="68"/>
        <end position="86"/>
    </location>
</feature>
<sequence length="156" mass="16969">MTYGSERYGAASANAPREAFPSPHHFFGGIVGLLLDTSAELATRYLVDEETVPRGATHPPGKEVAKGVFLRVVRLGGYITIILAGTAFSSPLFVSVGMAGVISSSCWLLYKICKWCFWKVPKAWRQAQQLSDTYLALVNIGMPEGVVRTHIASHLD</sequence>
<protein>
    <submittedName>
        <fullName evidence="2">Uncharacterized protein</fullName>
    </submittedName>
</protein>
<gene>
    <name evidence="2" type="ORF">TrST_g3813</name>
</gene>
<keyword evidence="1" id="KW-0472">Membrane</keyword>
<keyword evidence="1" id="KW-1133">Transmembrane helix</keyword>
<reference evidence="3" key="1">
    <citation type="journal article" date="2023" name="Commun. Biol.">
        <title>Genome analysis of Parmales, the sister group of diatoms, reveals the evolutionary specialization of diatoms from phago-mixotrophs to photoautotrophs.</title>
        <authorList>
            <person name="Ban H."/>
            <person name="Sato S."/>
            <person name="Yoshikawa S."/>
            <person name="Yamada K."/>
            <person name="Nakamura Y."/>
            <person name="Ichinomiya M."/>
            <person name="Sato N."/>
            <person name="Blanc-Mathieu R."/>
            <person name="Endo H."/>
            <person name="Kuwata A."/>
            <person name="Ogata H."/>
        </authorList>
    </citation>
    <scope>NUCLEOTIDE SEQUENCE [LARGE SCALE GENOMIC DNA]</scope>
    <source>
        <strain evidence="3">NIES 3701</strain>
    </source>
</reference>
<evidence type="ECO:0000313" key="3">
    <source>
        <dbReference type="Proteomes" id="UP001165085"/>
    </source>
</evidence>
<evidence type="ECO:0000313" key="2">
    <source>
        <dbReference type="EMBL" id="GMH92954.1"/>
    </source>
</evidence>
<name>A0A9W7BLP8_9STRA</name>
<evidence type="ECO:0000256" key="1">
    <source>
        <dbReference type="SAM" id="Phobius"/>
    </source>
</evidence>
<dbReference type="Proteomes" id="UP001165085">
    <property type="component" value="Unassembled WGS sequence"/>
</dbReference>
<dbReference type="EMBL" id="BRXY01000407">
    <property type="protein sequence ID" value="GMH92954.1"/>
    <property type="molecule type" value="Genomic_DNA"/>
</dbReference>
<accession>A0A9W7BLP8</accession>
<comment type="caution">
    <text evidence="2">The sequence shown here is derived from an EMBL/GenBank/DDBJ whole genome shotgun (WGS) entry which is preliminary data.</text>
</comment>
<proteinExistence type="predicted"/>
<keyword evidence="3" id="KW-1185">Reference proteome</keyword>